<dbReference type="GO" id="GO:0004144">
    <property type="term" value="F:diacylglycerol O-acyltransferase activity"/>
    <property type="evidence" value="ECO:0007669"/>
    <property type="project" value="InterPro"/>
</dbReference>
<evidence type="ECO:0000313" key="3">
    <source>
        <dbReference type="Proteomes" id="UP000188929"/>
    </source>
</evidence>
<dbReference type="GO" id="GO:0019432">
    <property type="term" value="P:triglyceride biosynthetic process"/>
    <property type="evidence" value="ECO:0007669"/>
    <property type="project" value="UniProtKB-UniPathway"/>
</dbReference>
<sequence length="437" mass="45597">MYGGGRPLSRMDRYMLDFQRAYPTRPVGVSCYLLRLSGAPDVHALRAAVLDRVRAFPVLTERLVERRGRAPRWEPGGPIAVTRHVREYPLPAGATEDDARAEAVRLAGVVTPLDGPAWEVGLLASPGASDVHVLFRASHVWVDGLSQNRVLTFLFGDEATAGAGPAWTRGGKLTPGMLVSAARRQATSWAGPSGGLAALTGPGGGRPSVGWASIGSDRLRAVGQAYGGSVNDVYLVTVGGALAAWSSPVGRSPVRAVLSVSARRPAERSMLGNAFVATRVALPLGPASPAERFEQVHRQTAPYKGGSSASLGERFWSDRVPSRLGRRTIGGGQELRTAAANTTNLGPIPGPLAVVGAPVTTALPIPAMREGRRQVVITLGGLGRTATAGFTLPVPGAEELAELWLAEIEGLERAAGIVPVPDEAMAVTTVAAGPTPR</sequence>
<dbReference type="SUPFAM" id="SSF52777">
    <property type="entry name" value="CoA-dependent acyltransferases"/>
    <property type="match status" value="1"/>
</dbReference>
<dbReference type="Gene3D" id="3.30.559.10">
    <property type="entry name" value="Chloramphenicol acetyltransferase-like domain"/>
    <property type="match status" value="1"/>
</dbReference>
<proteinExistence type="predicted"/>
<dbReference type="Pfam" id="PF03007">
    <property type="entry name" value="WS_DGAT_cat"/>
    <property type="match status" value="1"/>
</dbReference>
<dbReference type="RefSeq" id="WP_076816895.1">
    <property type="nucleotide sequence ID" value="NZ_MOMC01000025.1"/>
</dbReference>
<dbReference type="Proteomes" id="UP000188929">
    <property type="component" value="Unassembled WGS sequence"/>
</dbReference>
<gene>
    <name evidence="2" type="ORF">BL253_13265</name>
</gene>
<dbReference type="EMBL" id="MOMC01000025">
    <property type="protein sequence ID" value="ONH30461.1"/>
    <property type="molecule type" value="Genomic_DNA"/>
</dbReference>
<dbReference type="InterPro" id="IPR023213">
    <property type="entry name" value="CAT-like_dom_sf"/>
</dbReference>
<feature type="domain" description="O-acyltransferase WSD1-like N-terminal" evidence="1">
    <location>
        <begin position="38"/>
        <end position="158"/>
    </location>
</feature>
<accession>A0A1V2IDE2</accession>
<keyword evidence="3" id="KW-1185">Reference proteome</keyword>
<dbReference type="UniPathway" id="UPA00282"/>
<dbReference type="InterPro" id="IPR004255">
    <property type="entry name" value="O-acyltransferase_WSD1_N"/>
</dbReference>
<evidence type="ECO:0000259" key="1">
    <source>
        <dbReference type="Pfam" id="PF03007"/>
    </source>
</evidence>
<dbReference type="AlphaFoldDB" id="A0A1V2IDE2"/>
<protein>
    <recommendedName>
        <fullName evidence="1">O-acyltransferase WSD1-like N-terminal domain-containing protein</fullName>
    </recommendedName>
</protein>
<comment type="caution">
    <text evidence="2">The sequence shown here is derived from an EMBL/GenBank/DDBJ whole genome shotgun (WGS) entry which is preliminary data.</text>
</comment>
<evidence type="ECO:0000313" key="2">
    <source>
        <dbReference type="EMBL" id="ONH30461.1"/>
    </source>
</evidence>
<reference evidence="3" key="1">
    <citation type="submission" date="2016-10" db="EMBL/GenBank/DDBJ databases">
        <title>Frankia sp. NRRL B-16386 Genome sequencing.</title>
        <authorList>
            <person name="Ghodhbane-Gtari F."/>
            <person name="Swanson E."/>
            <person name="Gueddou A."/>
            <person name="Hezbri K."/>
            <person name="Ktari K."/>
            <person name="Nouioui I."/>
            <person name="Morris K."/>
            <person name="Simpson S."/>
            <person name="Abebe-Akele F."/>
            <person name="Thomas K."/>
            <person name="Gtari M."/>
            <person name="Tisa L.S."/>
        </authorList>
    </citation>
    <scope>NUCLEOTIDE SEQUENCE [LARGE SCALE GENOMIC DNA]</scope>
    <source>
        <strain evidence="3">NRRL B-16386</strain>
    </source>
</reference>
<organism evidence="2 3">
    <name type="scientific">Pseudofrankia asymbiotica</name>
    <dbReference type="NCBI Taxonomy" id="1834516"/>
    <lineage>
        <taxon>Bacteria</taxon>
        <taxon>Bacillati</taxon>
        <taxon>Actinomycetota</taxon>
        <taxon>Actinomycetes</taxon>
        <taxon>Frankiales</taxon>
        <taxon>Frankiaceae</taxon>
        <taxon>Pseudofrankia</taxon>
    </lineage>
</organism>
<name>A0A1V2IDE2_9ACTN</name>
<dbReference type="STRING" id="1834516.BL253_13265"/>